<dbReference type="EMBL" id="JABCIY010000089">
    <property type="protein sequence ID" value="KAF7193351.1"/>
    <property type="molecule type" value="Genomic_DNA"/>
</dbReference>
<keyword evidence="5" id="KW-1185">Reference proteome</keyword>
<name>A0A8H6RJ10_9PEZI</name>
<dbReference type="PANTHER" id="PTHR33442">
    <property type="entry name" value="TRANS-3-HYDROXY-L-PROLINE DEHYDRATASE"/>
    <property type="match status" value="1"/>
</dbReference>
<gene>
    <name evidence="4" type="ORF">HII31_05330</name>
</gene>
<dbReference type="SUPFAM" id="SSF54506">
    <property type="entry name" value="Diaminopimelate epimerase-like"/>
    <property type="match status" value="1"/>
</dbReference>
<sequence>MDIAKELSTSSTAIQCVDMHTTGEPTRIVYQGYPELQGTLLEQRAQAKRSYDHIRRRLILEPRGHRDMYGAILRPETEHTKSGQAHMGVIFLTNEGYSTMCGHATIALARFLIDTHDKNIFPKRDDITFNKKKNEAELVLHAPCGLVKVTVPTIGEDGNRSHPSHSSYHLSVPSFATGIDVRVEIPEEYRWPELGADRNHVIADFSYGGAFYCLVSTKELGFPGRLERGKVDLSAMDLATKNLKAAINRDERLRYLFTHPDHEDLGFLYSVIVVDQEFDVAMRIDETTRAETGICFFADQQIDRSPTGSGVAARVALAYAKDHESKDESVAHHSMVSRSLGGKGGFVGSFWEEVGKTEHGYPIVRVQVEGRASYIGTSTFIVEESDPLGDDGFLFEKLC</sequence>
<dbReference type="InterPro" id="IPR008794">
    <property type="entry name" value="Pro_racemase_fam"/>
</dbReference>
<evidence type="ECO:0000256" key="3">
    <source>
        <dbReference type="ARBA" id="ARBA00013105"/>
    </source>
</evidence>
<dbReference type="GO" id="GO:0050346">
    <property type="term" value="F:trans-L-3-hydroxyproline dehydratase activity"/>
    <property type="evidence" value="ECO:0007669"/>
    <property type="project" value="UniProtKB-EC"/>
</dbReference>
<dbReference type="OrthoDB" id="6409228at2759"/>
<comment type="similarity">
    <text evidence="2">Belongs to the proline racemase family.</text>
</comment>
<dbReference type="Pfam" id="PF05544">
    <property type="entry name" value="Pro_racemase"/>
    <property type="match status" value="1"/>
</dbReference>
<evidence type="ECO:0000256" key="2">
    <source>
        <dbReference type="ARBA" id="ARBA00007529"/>
    </source>
</evidence>
<dbReference type="EC" id="4.2.1.77" evidence="3"/>
<dbReference type="SFLD" id="SFLDS00028">
    <property type="entry name" value="Proline_Racemase"/>
    <property type="match status" value="1"/>
</dbReference>
<evidence type="ECO:0000313" key="5">
    <source>
        <dbReference type="Proteomes" id="UP000660729"/>
    </source>
</evidence>
<dbReference type="Proteomes" id="UP000660729">
    <property type="component" value="Unassembled WGS sequence"/>
</dbReference>
<comment type="caution">
    <text evidence="4">The sequence shown here is derived from an EMBL/GenBank/DDBJ whole genome shotgun (WGS) entry which is preliminary data.</text>
</comment>
<organism evidence="4 5">
    <name type="scientific">Pseudocercospora fuligena</name>
    <dbReference type="NCBI Taxonomy" id="685502"/>
    <lineage>
        <taxon>Eukaryota</taxon>
        <taxon>Fungi</taxon>
        <taxon>Dikarya</taxon>
        <taxon>Ascomycota</taxon>
        <taxon>Pezizomycotina</taxon>
        <taxon>Dothideomycetes</taxon>
        <taxon>Dothideomycetidae</taxon>
        <taxon>Mycosphaerellales</taxon>
        <taxon>Mycosphaerellaceae</taxon>
        <taxon>Pseudocercospora</taxon>
    </lineage>
</organism>
<dbReference type="AlphaFoldDB" id="A0A8H6RJ10"/>
<protein>
    <recommendedName>
        <fullName evidence="3">trans-L-3-hydroxyproline dehydratase</fullName>
        <ecNumber evidence="3">4.2.1.77</ecNumber>
    </recommendedName>
</protein>
<dbReference type="Gene3D" id="3.10.310.10">
    <property type="entry name" value="Diaminopimelate Epimerase, Chain A, domain 1"/>
    <property type="match status" value="2"/>
</dbReference>
<dbReference type="PANTHER" id="PTHR33442:SF1">
    <property type="entry name" value="TRANS-3-HYDROXY-L-PROLINE DEHYDRATASE"/>
    <property type="match status" value="1"/>
</dbReference>
<evidence type="ECO:0000313" key="4">
    <source>
        <dbReference type="EMBL" id="KAF7193351.1"/>
    </source>
</evidence>
<accession>A0A8H6RJ10</accession>
<reference evidence="4" key="1">
    <citation type="submission" date="2020-04" db="EMBL/GenBank/DDBJ databases">
        <title>Draft genome resource of the tomato pathogen Pseudocercospora fuligena.</title>
        <authorList>
            <person name="Zaccaron A."/>
        </authorList>
    </citation>
    <scope>NUCLEOTIDE SEQUENCE</scope>
    <source>
        <strain evidence="4">PF001</strain>
    </source>
</reference>
<proteinExistence type="inferred from homology"/>
<evidence type="ECO:0000256" key="1">
    <source>
        <dbReference type="ARBA" id="ARBA00001148"/>
    </source>
</evidence>
<comment type="catalytic activity">
    <reaction evidence="1">
        <text>trans-3-hydroxy-L-proline = 1-pyrroline-2-carboxylate + H2O</text>
        <dbReference type="Rhea" id="RHEA:10320"/>
        <dbReference type="ChEBI" id="CHEBI:15377"/>
        <dbReference type="ChEBI" id="CHEBI:39785"/>
        <dbReference type="ChEBI" id="CHEBI:57938"/>
        <dbReference type="EC" id="4.2.1.77"/>
    </reaction>
</comment>
<dbReference type="FunFam" id="3.10.310.10:FF:000003">
    <property type="entry name" value="Proline racemase"/>
    <property type="match status" value="1"/>
</dbReference>